<dbReference type="RefSeq" id="XP_028873800.1">
    <property type="nucleotide sequence ID" value="XM_029018573.1"/>
</dbReference>
<dbReference type="OrthoDB" id="343340at2759"/>
<feature type="compositionally biased region" description="Low complexity" evidence="1">
    <location>
        <begin position="598"/>
        <end position="616"/>
    </location>
</feature>
<reference evidence="2 3" key="1">
    <citation type="submission" date="2016-10" db="EMBL/GenBank/DDBJ databases">
        <title>Reductive evolution of mitochondrial metabolism and differential evolution of invasion-related proteins in Cryptosporidium.</title>
        <authorList>
            <person name="Liu S."/>
            <person name="Roellig D.M."/>
            <person name="Guo Y."/>
            <person name="Li N."/>
            <person name="Frace M.A."/>
            <person name="Tang K."/>
            <person name="Zhang L."/>
            <person name="Feng Y."/>
            <person name="Xiao L."/>
        </authorList>
    </citation>
    <scope>NUCLEOTIDE SEQUENCE [LARGE SCALE GENOMIC DNA]</scope>
    <source>
        <strain evidence="2">39726</strain>
    </source>
</reference>
<sequence length="882" mass="100093">MAGNALLVPPRSAFGSREELCAFVSYKMRRATELFTFKCSLYQRELKLYLPEPVPKHRRWIDTFDSESIVTIPISKIEKDEIELFRKYFPDDMDLDSIFPGDLLQRSFKKRISILLTSLVNKIVFLLVLRHDTWYVHQEARDGLREYLVEKIWPRQPKLRLLYRDHVTTFVDTRIRHFRDSVGRYFRDLHANSKNGEVIANLIVTCDYKQSELDDMIKKALEEQKTMFENEKKMEYIESPNRNNYEKSNTKSSLFSSQTEKVQNKTQKYCKNDRSSNSHNTSSFKVELEENHEDFYIEDDLEYHEQDLEKELESYHGLEHQVEQELEQEVEQNPDHDIDDQNIDQDREQRLRKQRLKLRMKQKLIQKQRLKLKLNNEQEQEQEQGPEKEQEQKRECEREHVNERELEIECDNLKGLDEEKKEGLLEDQATYNSEFEMNEKLIKGCDEKQKSKRTLFLTKRFEQESELEKSSNSSFNDEKNAIYPPLKKKNKSDNNLIYPSLNNMGISNSNSSPPVVSIPSIPSIQSISSNFTSTMSSSSSSLLSPSSSLPSDLVSRLNIIPNIGGYPGQIQINSPIDKSSIYASFLNPHSNSVFTKETSTNQENLSNSNSSLESNSSSNIVYRNIQTDINNVSSTSSLSNFSISNYSPKSKSYSSPDILNGSIIGGSMLNHYSNPISDSGLTVSQSPGLGYGIGSGLGPGPGARLGLGLGSGSDLVLREKKISVLNPYPGSVLDLGPVASSGSNSGSEVGAEIGLDSDSKSNPVSVGFHGYHLTPMMNYPYFFGSIKDSNLVFGNPFIFSQLNSGLQPACNIQAPPAYFLVPNYSYGFQSLYPTQSGLSQLNPYWFSSSDINHFCPINMSKISTQSEIDQINPNGTIQAYNS</sequence>
<dbReference type="AlphaFoldDB" id="A0A1J4MGS8"/>
<organism evidence="2 3">
    <name type="scientific">Cryptosporidium ubiquitum</name>
    <dbReference type="NCBI Taxonomy" id="857276"/>
    <lineage>
        <taxon>Eukaryota</taxon>
        <taxon>Sar</taxon>
        <taxon>Alveolata</taxon>
        <taxon>Apicomplexa</taxon>
        <taxon>Conoidasida</taxon>
        <taxon>Coccidia</taxon>
        <taxon>Eucoccidiorida</taxon>
        <taxon>Eimeriorina</taxon>
        <taxon>Cryptosporidiidae</taxon>
        <taxon>Cryptosporidium</taxon>
    </lineage>
</organism>
<protein>
    <submittedName>
        <fullName evidence="2">Uncharacterized protein</fullName>
    </submittedName>
</protein>
<evidence type="ECO:0000256" key="1">
    <source>
        <dbReference type="SAM" id="MobiDB-lite"/>
    </source>
</evidence>
<feature type="compositionally biased region" description="Basic and acidic residues" evidence="1">
    <location>
        <begin position="385"/>
        <end position="400"/>
    </location>
</feature>
<name>A0A1J4MGS8_9CRYT</name>
<accession>A0A1J4MGS8</accession>
<feature type="region of interest" description="Disordered" evidence="1">
    <location>
        <begin position="369"/>
        <end position="400"/>
    </location>
</feature>
<evidence type="ECO:0000313" key="2">
    <source>
        <dbReference type="EMBL" id="OII72228.1"/>
    </source>
</evidence>
<feature type="region of interest" description="Disordered" evidence="1">
    <location>
        <begin position="319"/>
        <end position="346"/>
    </location>
</feature>
<gene>
    <name evidence="2" type="ORF">cubi_01561</name>
</gene>
<dbReference type="GeneID" id="39978352"/>
<feature type="compositionally biased region" description="Acidic residues" evidence="1">
    <location>
        <begin position="324"/>
        <end position="343"/>
    </location>
</feature>
<keyword evidence="3" id="KW-1185">Reference proteome</keyword>
<feature type="region of interest" description="Disordered" evidence="1">
    <location>
        <begin position="240"/>
        <end position="286"/>
    </location>
</feature>
<evidence type="ECO:0000313" key="3">
    <source>
        <dbReference type="Proteomes" id="UP000186176"/>
    </source>
</evidence>
<feature type="region of interest" description="Disordered" evidence="1">
    <location>
        <begin position="594"/>
        <end position="616"/>
    </location>
</feature>
<dbReference type="VEuPathDB" id="CryptoDB:cubi_01561"/>
<comment type="caution">
    <text evidence="2">The sequence shown here is derived from an EMBL/GenBank/DDBJ whole genome shotgun (WGS) entry which is preliminary data.</text>
</comment>
<dbReference type="Proteomes" id="UP000186176">
    <property type="component" value="Unassembled WGS sequence"/>
</dbReference>
<proteinExistence type="predicted"/>
<feature type="compositionally biased region" description="Polar residues" evidence="1">
    <location>
        <begin position="250"/>
        <end position="269"/>
    </location>
</feature>
<feature type="region of interest" description="Disordered" evidence="1">
    <location>
        <begin position="466"/>
        <end position="488"/>
    </location>
</feature>
<dbReference type="EMBL" id="LRBP01000025">
    <property type="protein sequence ID" value="OII72228.1"/>
    <property type="molecule type" value="Genomic_DNA"/>
</dbReference>